<accession>A0ABS4ETS0</accession>
<reference evidence="2 3" key="1">
    <citation type="submission" date="2021-03" db="EMBL/GenBank/DDBJ databases">
        <title>Genomic Encyclopedia of Type Strains, Phase IV (KMG-IV): sequencing the most valuable type-strain genomes for metagenomic binning, comparative biology and taxonomic classification.</title>
        <authorList>
            <person name="Goeker M."/>
        </authorList>
    </citation>
    <scope>NUCLEOTIDE SEQUENCE [LARGE SCALE GENOMIC DNA]</scope>
    <source>
        <strain evidence="2 3">DSM 26427</strain>
    </source>
</reference>
<comment type="caution">
    <text evidence="2">The sequence shown here is derived from an EMBL/GenBank/DDBJ whole genome shotgun (WGS) entry which is preliminary data.</text>
</comment>
<keyword evidence="3" id="KW-1185">Reference proteome</keyword>
<dbReference type="Proteomes" id="UP000823786">
    <property type="component" value="Unassembled WGS sequence"/>
</dbReference>
<proteinExistence type="predicted"/>
<name>A0ABS4ETS0_9HYPH</name>
<gene>
    <name evidence="2" type="ORF">J2Z75_004884</name>
</gene>
<evidence type="ECO:0000313" key="3">
    <source>
        <dbReference type="Proteomes" id="UP000823786"/>
    </source>
</evidence>
<sequence>MTGFETGETHPPSVGDADISPSRGEITTSLETL</sequence>
<feature type="region of interest" description="Disordered" evidence="1">
    <location>
        <begin position="1"/>
        <end position="33"/>
    </location>
</feature>
<evidence type="ECO:0000256" key="1">
    <source>
        <dbReference type="SAM" id="MobiDB-lite"/>
    </source>
</evidence>
<protein>
    <submittedName>
        <fullName evidence="2">Uncharacterized protein</fullName>
    </submittedName>
</protein>
<evidence type="ECO:0000313" key="2">
    <source>
        <dbReference type="EMBL" id="MBP1861355.1"/>
    </source>
</evidence>
<organism evidence="2 3">
    <name type="scientific">Rhizobium herbae</name>
    <dbReference type="NCBI Taxonomy" id="508661"/>
    <lineage>
        <taxon>Bacteria</taxon>
        <taxon>Pseudomonadati</taxon>
        <taxon>Pseudomonadota</taxon>
        <taxon>Alphaproteobacteria</taxon>
        <taxon>Hyphomicrobiales</taxon>
        <taxon>Rhizobiaceae</taxon>
        <taxon>Rhizobium/Agrobacterium group</taxon>
        <taxon>Rhizobium</taxon>
    </lineage>
</organism>
<dbReference type="EMBL" id="JAGGJV010000010">
    <property type="protein sequence ID" value="MBP1861355.1"/>
    <property type="molecule type" value="Genomic_DNA"/>
</dbReference>